<keyword evidence="2" id="KW-1185">Reference proteome</keyword>
<evidence type="ECO:0008006" key="3">
    <source>
        <dbReference type="Google" id="ProtNLM"/>
    </source>
</evidence>
<dbReference type="EMBL" id="CP063849">
    <property type="protein sequence ID" value="QOY87393.1"/>
    <property type="molecule type" value="Genomic_DNA"/>
</dbReference>
<dbReference type="Proteomes" id="UP000593892">
    <property type="component" value="Chromosome"/>
</dbReference>
<evidence type="ECO:0000313" key="2">
    <source>
        <dbReference type="Proteomes" id="UP000593892"/>
    </source>
</evidence>
<dbReference type="KEGG" id="pfer:IRI77_32300"/>
<sequence>MMETASPLGGKLQDTLEQVGSLRRAAGRKFTDARRETANAIKDSASSVREAGEALDELAEQAAARLDRSAAYVRNYDLNGLVPNLRQAIRRHPAGFVAGAIAGGLLIGLVIRGKAGSCSICGKQRDAAGRKFAEEVEA</sequence>
<reference evidence="1 2" key="1">
    <citation type="submission" date="2020-10" db="EMBL/GenBank/DDBJ databases">
        <title>Complete genome sequence of Paludibaculum fermentans P105T, a facultatively anaerobic acidobacterium capable of dissimilatory Fe(III) reduction.</title>
        <authorList>
            <person name="Dedysh S.N."/>
            <person name="Beletsky A.V."/>
            <person name="Kulichevskaya I.S."/>
            <person name="Mardanov A.V."/>
            <person name="Ravin N.V."/>
        </authorList>
    </citation>
    <scope>NUCLEOTIDE SEQUENCE [LARGE SCALE GENOMIC DNA]</scope>
    <source>
        <strain evidence="1 2">P105</strain>
    </source>
</reference>
<dbReference type="AlphaFoldDB" id="A0A7S7NPH4"/>
<accession>A0A7S7NPH4</accession>
<organism evidence="1 2">
    <name type="scientific">Paludibaculum fermentans</name>
    <dbReference type="NCBI Taxonomy" id="1473598"/>
    <lineage>
        <taxon>Bacteria</taxon>
        <taxon>Pseudomonadati</taxon>
        <taxon>Acidobacteriota</taxon>
        <taxon>Terriglobia</taxon>
        <taxon>Bryobacterales</taxon>
        <taxon>Bryobacteraceae</taxon>
        <taxon>Paludibaculum</taxon>
    </lineage>
</organism>
<evidence type="ECO:0000313" key="1">
    <source>
        <dbReference type="EMBL" id="QOY87393.1"/>
    </source>
</evidence>
<name>A0A7S7NPH4_PALFE</name>
<protein>
    <recommendedName>
        <fullName evidence="3">DUF883 family protein</fullName>
    </recommendedName>
</protein>
<dbReference type="RefSeq" id="WP_194449062.1">
    <property type="nucleotide sequence ID" value="NZ_CP063849.1"/>
</dbReference>
<proteinExistence type="predicted"/>
<gene>
    <name evidence="1" type="ORF">IRI77_32300</name>
</gene>